<evidence type="ECO:0000313" key="2">
    <source>
        <dbReference type="EMBL" id="MDC0721714.1"/>
    </source>
</evidence>
<evidence type="ECO:0000313" key="3">
    <source>
        <dbReference type="Proteomes" id="UP001221686"/>
    </source>
</evidence>
<organism evidence="2 3">
    <name type="scientific">Nannocystis bainbridge</name>
    <dbReference type="NCBI Taxonomy" id="2995303"/>
    <lineage>
        <taxon>Bacteria</taxon>
        <taxon>Pseudomonadati</taxon>
        <taxon>Myxococcota</taxon>
        <taxon>Polyangia</taxon>
        <taxon>Nannocystales</taxon>
        <taxon>Nannocystaceae</taxon>
        <taxon>Nannocystis</taxon>
    </lineage>
</organism>
<name>A0ABT5E777_9BACT</name>
<feature type="region of interest" description="Disordered" evidence="1">
    <location>
        <begin position="1"/>
        <end position="63"/>
    </location>
</feature>
<comment type="caution">
    <text evidence="2">The sequence shown here is derived from an EMBL/GenBank/DDBJ whole genome shotgun (WGS) entry which is preliminary data.</text>
</comment>
<accession>A0ABT5E777</accession>
<feature type="compositionally biased region" description="Polar residues" evidence="1">
    <location>
        <begin position="1"/>
        <end position="11"/>
    </location>
</feature>
<proteinExistence type="predicted"/>
<feature type="compositionally biased region" description="Low complexity" evidence="1">
    <location>
        <begin position="12"/>
        <end position="48"/>
    </location>
</feature>
<sequence length="333" mass="35070">MTSSPTATGLDSSTGGSPAISSSSTGSSSTTELSTGSGSGDASSGGTTMIWDVGTDQDLADPKPPGCKGKIDFLFVISRYGGMSYFQTQLLAAFPQFIDTIQAKFADFDYHIMVVDGDADWGSSSCDAQCPMPCPVPGYPCSYTPTVCDTTIGAGTVFPAGDDAPNKPCPIDGDRRYMIKGQKNLDDAFACVAQVGSNGRAWIGEALTAAVLPGLNKPGSCNEGFLREDALLMVTLISNTFDYGPKPFSSKGSPGDWAAAVLQAKHDDPESAVMFSILHSGEPECDPDDRTCQMVKMFPHHLLVDREEPDYGPFFDQATDLVEVACADFVPPG</sequence>
<dbReference type="RefSeq" id="WP_272090219.1">
    <property type="nucleotide sequence ID" value="NZ_JAQNDL010000003.1"/>
</dbReference>
<evidence type="ECO:0000256" key="1">
    <source>
        <dbReference type="SAM" id="MobiDB-lite"/>
    </source>
</evidence>
<dbReference type="EMBL" id="JAQNDL010000003">
    <property type="protein sequence ID" value="MDC0721714.1"/>
    <property type="molecule type" value="Genomic_DNA"/>
</dbReference>
<gene>
    <name evidence="2" type="ORF">POL25_32700</name>
</gene>
<protein>
    <submittedName>
        <fullName evidence="2">Uncharacterized protein</fullName>
    </submittedName>
</protein>
<reference evidence="2 3" key="1">
    <citation type="submission" date="2022-11" db="EMBL/GenBank/DDBJ databases">
        <title>Minimal conservation of predation-associated metabolite biosynthetic gene clusters underscores biosynthetic potential of Myxococcota including descriptions for ten novel species: Archangium lansinium sp. nov., Myxococcus landrumus sp. nov., Nannocystis bai.</title>
        <authorList>
            <person name="Ahearne A."/>
            <person name="Stevens C."/>
            <person name="Dowd S."/>
        </authorList>
    </citation>
    <scope>NUCLEOTIDE SEQUENCE [LARGE SCALE GENOMIC DNA]</scope>
    <source>
        <strain evidence="2 3">BB15-2</strain>
    </source>
</reference>
<keyword evidence="3" id="KW-1185">Reference proteome</keyword>
<dbReference type="Proteomes" id="UP001221686">
    <property type="component" value="Unassembled WGS sequence"/>
</dbReference>